<dbReference type="RefSeq" id="XP_029120167.1">
    <property type="nucleotide sequence ID" value="XM_029264334.1"/>
</dbReference>
<evidence type="ECO:0000259" key="6">
    <source>
        <dbReference type="Pfam" id="PF08263"/>
    </source>
</evidence>
<evidence type="ECO:0000256" key="4">
    <source>
        <dbReference type="ARBA" id="ARBA00022737"/>
    </source>
</evidence>
<sequence length="177" mass="19185">MVVAATTASSTVDSQARVLLHWKSTLQNPHTQQLSSWSLSNNACMWYGVTCTESNGGPAVITAIKLPRAGLVGKLDGLNFSALPSLTLLHLRRNYLFGTIPPSITTLSALTSLDLSDNHLSGNLSITFASLPNLIEIDLSSNKFTGILPPEIGQLKSLRALRLFENYLTGPIPWDPW</sequence>
<evidence type="ECO:0000256" key="3">
    <source>
        <dbReference type="ARBA" id="ARBA00022729"/>
    </source>
</evidence>
<dbReference type="Pfam" id="PF08263">
    <property type="entry name" value="LRRNT_2"/>
    <property type="match status" value="1"/>
</dbReference>
<dbReference type="SUPFAM" id="SSF52058">
    <property type="entry name" value="L domain-like"/>
    <property type="match status" value="1"/>
</dbReference>
<reference evidence="8" key="1">
    <citation type="submission" date="2025-08" db="UniProtKB">
        <authorList>
            <consortium name="RefSeq"/>
        </authorList>
    </citation>
    <scope>IDENTIFICATION</scope>
</reference>
<dbReference type="InterPro" id="IPR001611">
    <property type="entry name" value="Leu-rich_rpt"/>
</dbReference>
<dbReference type="PANTHER" id="PTHR48010">
    <property type="entry name" value="OS05G0588300 PROTEIN"/>
    <property type="match status" value="1"/>
</dbReference>
<dbReference type="GO" id="GO:0016020">
    <property type="term" value="C:membrane"/>
    <property type="evidence" value="ECO:0007669"/>
    <property type="project" value="UniProtKB-SubCell"/>
</dbReference>
<feature type="domain" description="Leucine-rich repeat-containing N-terminal plant-type" evidence="6">
    <location>
        <begin position="13"/>
        <end position="52"/>
    </location>
</feature>
<dbReference type="PANTHER" id="PTHR48010:SF58">
    <property type="entry name" value="RECEPTOR PROTEIN KINASE-LIKE PROTEIN ZAR1"/>
    <property type="match status" value="1"/>
</dbReference>
<dbReference type="Proteomes" id="UP000504607">
    <property type="component" value="Chromosome 4"/>
</dbReference>
<evidence type="ECO:0000313" key="8">
    <source>
        <dbReference type="RefSeq" id="XP_029120167.1"/>
    </source>
</evidence>
<evidence type="ECO:0000313" key="7">
    <source>
        <dbReference type="Proteomes" id="UP000504607"/>
    </source>
</evidence>
<keyword evidence="7" id="KW-1185">Reference proteome</keyword>
<evidence type="ECO:0000256" key="1">
    <source>
        <dbReference type="ARBA" id="ARBA00004370"/>
    </source>
</evidence>
<evidence type="ECO:0000256" key="5">
    <source>
        <dbReference type="ARBA" id="ARBA00023136"/>
    </source>
</evidence>
<comment type="subcellular location">
    <subcellularLocation>
        <location evidence="1">Membrane</location>
    </subcellularLocation>
</comment>
<proteinExistence type="predicted"/>
<dbReference type="Pfam" id="PF13855">
    <property type="entry name" value="LRR_8"/>
    <property type="match status" value="2"/>
</dbReference>
<keyword evidence="3" id="KW-0732">Signal</keyword>
<keyword evidence="2" id="KW-0433">Leucine-rich repeat</keyword>
<dbReference type="AlphaFoldDB" id="A0A8N4EW66"/>
<gene>
    <name evidence="8" type="primary">LOC114914123</name>
</gene>
<accession>A0A8N4EW66</accession>
<dbReference type="InterPro" id="IPR013210">
    <property type="entry name" value="LRR_N_plant-typ"/>
</dbReference>
<dbReference type="InterPro" id="IPR050994">
    <property type="entry name" value="At_inactive_RLKs"/>
</dbReference>
<dbReference type="OrthoDB" id="786056at2759"/>
<dbReference type="PRINTS" id="PR00019">
    <property type="entry name" value="LEURICHRPT"/>
</dbReference>
<name>A0A8N4EW66_ELAGV</name>
<protein>
    <submittedName>
        <fullName evidence="8">Probable leucine-rich repeat receptor-like protein kinase At1g35710</fullName>
    </submittedName>
</protein>
<dbReference type="InterPro" id="IPR032675">
    <property type="entry name" value="LRR_dom_sf"/>
</dbReference>
<dbReference type="FunFam" id="3.80.10.10:FF:000400">
    <property type="entry name" value="Nuclear pore complex protein NUP107"/>
    <property type="match status" value="1"/>
</dbReference>
<keyword evidence="4" id="KW-0677">Repeat</keyword>
<evidence type="ECO:0000256" key="2">
    <source>
        <dbReference type="ARBA" id="ARBA00022614"/>
    </source>
</evidence>
<dbReference type="Gene3D" id="3.80.10.10">
    <property type="entry name" value="Ribonuclease Inhibitor"/>
    <property type="match status" value="2"/>
</dbReference>
<keyword evidence="5" id="KW-0472">Membrane</keyword>
<organism evidence="7 8">
    <name type="scientific">Elaeis guineensis var. tenera</name>
    <name type="common">Oil palm</name>
    <dbReference type="NCBI Taxonomy" id="51953"/>
    <lineage>
        <taxon>Eukaryota</taxon>
        <taxon>Viridiplantae</taxon>
        <taxon>Streptophyta</taxon>
        <taxon>Embryophyta</taxon>
        <taxon>Tracheophyta</taxon>
        <taxon>Spermatophyta</taxon>
        <taxon>Magnoliopsida</taxon>
        <taxon>Liliopsida</taxon>
        <taxon>Arecaceae</taxon>
        <taxon>Arecoideae</taxon>
        <taxon>Cocoseae</taxon>
        <taxon>Elaeidinae</taxon>
        <taxon>Elaeis</taxon>
    </lineage>
</organism>